<proteinExistence type="predicted"/>
<evidence type="ECO:0000313" key="3">
    <source>
        <dbReference type="Proteomes" id="UP001327225"/>
    </source>
</evidence>
<dbReference type="Proteomes" id="UP001327225">
    <property type="component" value="Chromosome"/>
</dbReference>
<organism evidence="2 3">
    <name type="scientific">Nocardioides bizhenqiangii</name>
    <dbReference type="NCBI Taxonomy" id="3095076"/>
    <lineage>
        <taxon>Bacteria</taxon>
        <taxon>Bacillati</taxon>
        <taxon>Actinomycetota</taxon>
        <taxon>Actinomycetes</taxon>
        <taxon>Propionibacteriales</taxon>
        <taxon>Nocardioidaceae</taxon>
        <taxon>Nocardioides</taxon>
    </lineage>
</organism>
<name>A0ABZ0ZSK1_9ACTN</name>
<dbReference type="EMBL" id="CP141059">
    <property type="protein sequence ID" value="WQQ27228.1"/>
    <property type="molecule type" value="Genomic_DNA"/>
</dbReference>
<dbReference type="Pfam" id="PF01636">
    <property type="entry name" value="APH"/>
    <property type="match status" value="1"/>
</dbReference>
<dbReference type="PANTHER" id="PTHR21310">
    <property type="entry name" value="AMINOGLYCOSIDE PHOSPHOTRANSFERASE-RELATED-RELATED"/>
    <property type="match status" value="1"/>
</dbReference>
<reference evidence="3" key="1">
    <citation type="submission" date="2023-12" db="EMBL/GenBank/DDBJ databases">
        <title>Novel species in genus Nocardioides.</title>
        <authorList>
            <person name="Zhou H."/>
        </authorList>
    </citation>
    <scope>NUCLEOTIDE SEQUENCE [LARGE SCALE GENOMIC DNA]</scope>
    <source>
        <strain evidence="3">HM61</strain>
    </source>
</reference>
<evidence type="ECO:0000259" key="1">
    <source>
        <dbReference type="Pfam" id="PF01636"/>
    </source>
</evidence>
<dbReference type="Gene3D" id="3.90.1200.10">
    <property type="match status" value="1"/>
</dbReference>
<evidence type="ECO:0000313" key="2">
    <source>
        <dbReference type="EMBL" id="WQQ27228.1"/>
    </source>
</evidence>
<gene>
    <name evidence="2" type="ORF">SHK19_03140</name>
</gene>
<sequence length="300" mass="31746">MDPFLEAGMSLTPLDGGWSGETFLADAGGERTVVRIYADPRHPEHAAEITASLLRLVRGLLPVPQVREVRRADSVGGTPALLVTELLPGVRGDLLLPTLDGTGLRRTGAAVGEIAARLAGMPTLRAGMFVDGDLTIGPFDADLQAWVDRNRSALATHGWTDADLTRLAALADRAQATLDTVVRTSLVHSDLNPKNLLLDPGTLAVTGVLDWEFAHSGHPFTDLGNLLRFDRHPDYVAGVLAAWTSRHGTPDDEALDLARAADLVALVDLAARSGTNPVATAAATLLHAIVDADDWHAAPD</sequence>
<dbReference type="SUPFAM" id="SSF56112">
    <property type="entry name" value="Protein kinase-like (PK-like)"/>
    <property type="match status" value="1"/>
</dbReference>
<dbReference type="InterPro" id="IPR051678">
    <property type="entry name" value="AGP_Transferase"/>
</dbReference>
<keyword evidence="3" id="KW-1185">Reference proteome</keyword>
<dbReference type="InterPro" id="IPR011009">
    <property type="entry name" value="Kinase-like_dom_sf"/>
</dbReference>
<accession>A0ABZ0ZSK1</accession>
<feature type="domain" description="Aminoglycoside phosphotransferase" evidence="1">
    <location>
        <begin position="11"/>
        <end position="248"/>
    </location>
</feature>
<protein>
    <submittedName>
        <fullName evidence="2">Phosphotransferase</fullName>
    </submittedName>
</protein>
<dbReference type="RefSeq" id="WP_322937816.1">
    <property type="nucleotide sequence ID" value="NZ_CP141059.1"/>
</dbReference>
<dbReference type="InterPro" id="IPR002575">
    <property type="entry name" value="Aminoglycoside_PTrfase"/>
</dbReference>